<name>A0A1H2KX08_9ACTN</name>
<organism evidence="10 11">
    <name type="scientific">Gordonia westfalica</name>
    <dbReference type="NCBI Taxonomy" id="158898"/>
    <lineage>
        <taxon>Bacteria</taxon>
        <taxon>Bacillati</taxon>
        <taxon>Actinomycetota</taxon>
        <taxon>Actinomycetes</taxon>
        <taxon>Mycobacteriales</taxon>
        <taxon>Gordoniaceae</taxon>
        <taxon>Gordonia</taxon>
    </lineage>
</organism>
<dbReference type="OrthoDB" id="9809167at2"/>
<keyword evidence="3 7" id="KW-0813">Transport</keyword>
<dbReference type="Proteomes" id="UP000183180">
    <property type="component" value="Unassembled WGS sequence"/>
</dbReference>
<feature type="transmembrane region" description="Helical" evidence="8">
    <location>
        <begin position="324"/>
        <end position="343"/>
    </location>
</feature>
<sequence length="472" mass="50370">MTTENPSLVEELTIQPVPEERRRGKVRDLFPIWFGVNVMPLTLVTGVLGVTVYGLSALWCVVAILIGNLLGAVLMALHSVQGSKLGVPQMIQARAQFGMYGALLVLGAVIFVYFGFLASILILARDTIALLFPFIDGVGGLIFCAAITLVVVVVGHDLIHRANKVLLVLFGAAVVILAISLIANGSDLGIAQTDLGFNGIGFMGMISTAAIWQIAYAPYVSDYSRYLPSTTPSRPAFWFTYLGTVLGAVPVMILGALLVTVVGEGTVESLVSLLPGPFKVFVLIMLFLGAIDAAVINLYGPSLTVLTIFQTFKPDWIPQARARNAVAVVVAILATVVAGYAASNFLDSYYGFIHFLSMLLIPWSVINLVDYYVIKKGDYDPEAFVDSTSGYGKFNVPAVVAYVVTFIVELPFSVTFYVGPIAKALDGVDLTWAVGSVVSLVLYLGLVRWSGGSRPNIENNSGSLQPSAAGQA</sequence>
<evidence type="ECO:0000313" key="10">
    <source>
        <dbReference type="EMBL" id="SDU73095.1"/>
    </source>
</evidence>
<dbReference type="EMBL" id="FNLM01000034">
    <property type="protein sequence ID" value="SDU73095.1"/>
    <property type="molecule type" value="Genomic_DNA"/>
</dbReference>
<feature type="transmembrane region" description="Helical" evidence="8">
    <location>
        <begin position="97"/>
        <end position="124"/>
    </location>
</feature>
<evidence type="ECO:0000313" key="12">
    <source>
        <dbReference type="Proteomes" id="UP001265083"/>
    </source>
</evidence>
<dbReference type="RefSeq" id="WP_074853234.1">
    <property type="nucleotide sequence ID" value="NZ_JAVLUS010000004.1"/>
</dbReference>
<feature type="transmembrane region" description="Helical" evidence="8">
    <location>
        <begin position="430"/>
        <end position="447"/>
    </location>
</feature>
<keyword evidence="5 8" id="KW-1133">Transmembrane helix</keyword>
<gene>
    <name evidence="9" type="ORF">RD149_06300</name>
    <name evidence="10" type="ORF">SAMN04488548_1343895</name>
</gene>
<reference evidence="9 12" key="2">
    <citation type="submission" date="2023-08" db="EMBL/GenBank/DDBJ databases">
        <title>Bioegradation of LLDPE and BLDPE plastic by marine bacteria from coast plastic debris.</title>
        <authorList>
            <person name="Rong Z."/>
        </authorList>
    </citation>
    <scope>NUCLEOTIDE SEQUENCE [LARGE SCALE GENOMIC DNA]</scope>
    <source>
        <strain evidence="9 12">Z-2</strain>
    </source>
</reference>
<dbReference type="STRING" id="158898.SAMN04488548_1343895"/>
<evidence type="ECO:0000256" key="4">
    <source>
        <dbReference type="ARBA" id="ARBA00022692"/>
    </source>
</evidence>
<comment type="similarity">
    <text evidence="2 7">Belongs to the purine-cytosine permease (2.A.39) family.</text>
</comment>
<dbReference type="PANTHER" id="PTHR31806">
    <property type="entry name" value="PURINE-CYTOSINE PERMEASE FCY2-RELATED"/>
    <property type="match status" value="1"/>
</dbReference>
<dbReference type="PIRSF" id="PIRSF002744">
    <property type="entry name" value="Pur-cyt_permease"/>
    <property type="match status" value="1"/>
</dbReference>
<evidence type="ECO:0000256" key="2">
    <source>
        <dbReference type="ARBA" id="ARBA00008974"/>
    </source>
</evidence>
<keyword evidence="12" id="KW-1185">Reference proteome</keyword>
<evidence type="ECO:0000313" key="11">
    <source>
        <dbReference type="Proteomes" id="UP000183180"/>
    </source>
</evidence>
<evidence type="ECO:0000256" key="5">
    <source>
        <dbReference type="ARBA" id="ARBA00022989"/>
    </source>
</evidence>
<dbReference type="EMBL" id="JAVLUS010000004">
    <property type="protein sequence ID" value="MDS1113374.1"/>
    <property type="molecule type" value="Genomic_DNA"/>
</dbReference>
<accession>A0A1H2KX08</accession>
<dbReference type="PANTHER" id="PTHR31806:SF1">
    <property type="entry name" value="PURINE-CYTOSINE PERMEASE FCY2-RELATED"/>
    <property type="match status" value="1"/>
</dbReference>
<feature type="transmembrane region" description="Helical" evidence="8">
    <location>
        <begin position="130"/>
        <end position="153"/>
    </location>
</feature>
<evidence type="ECO:0000256" key="6">
    <source>
        <dbReference type="ARBA" id="ARBA00023136"/>
    </source>
</evidence>
<dbReference type="GO" id="GO:0005886">
    <property type="term" value="C:plasma membrane"/>
    <property type="evidence" value="ECO:0007669"/>
    <property type="project" value="TreeGrafter"/>
</dbReference>
<feature type="transmembrane region" description="Helical" evidence="8">
    <location>
        <begin position="29"/>
        <end position="50"/>
    </location>
</feature>
<reference evidence="10 11" key="1">
    <citation type="submission" date="2016-10" db="EMBL/GenBank/DDBJ databases">
        <authorList>
            <person name="de Groot N.N."/>
        </authorList>
    </citation>
    <scope>NUCLEOTIDE SEQUENCE [LARGE SCALE GENOMIC DNA]</scope>
    <source>
        <strain evidence="10 11">DSM 44215</strain>
    </source>
</reference>
<dbReference type="Gene3D" id="1.10.4160.10">
    <property type="entry name" value="Hydantoin permease"/>
    <property type="match status" value="1"/>
</dbReference>
<dbReference type="InterPro" id="IPR001248">
    <property type="entry name" value="Pur-cyt_permease"/>
</dbReference>
<evidence type="ECO:0000256" key="3">
    <source>
        <dbReference type="ARBA" id="ARBA00022448"/>
    </source>
</evidence>
<evidence type="ECO:0000256" key="7">
    <source>
        <dbReference type="PIRNR" id="PIRNR002744"/>
    </source>
</evidence>
<dbReference type="Proteomes" id="UP001265083">
    <property type="component" value="Unassembled WGS sequence"/>
</dbReference>
<proteinExistence type="inferred from homology"/>
<dbReference type="Pfam" id="PF02133">
    <property type="entry name" value="Transp_cyt_pur"/>
    <property type="match status" value="1"/>
</dbReference>
<dbReference type="GO" id="GO:0022857">
    <property type="term" value="F:transmembrane transporter activity"/>
    <property type="evidence" value="ECO:0007669"/>
    <property type="project" value="InterPro"/>
</dbReference>
<evidence type="ECO:0000256" key="8">
    <source>
        <dbReference type="SAM" id="Phobius"/>
    </source>
</evidence>
<comment type="subcellular location">
    <subcellularLocation>
        <location evidence="1">Membrane</location>
        <topology evidence="1">Multi-pass membrane protein</topology>
    </subcellularLocation>
</comment>
<protein>
    <submittedName>
        <fullName evidence="9">Cytosine permease</fullName>
    </submittedName>
    <submittedName>
        <fullName evidence="10">Nucleobase:cation symporter-1, NCS1 family</fullName>
    </submittedName>
</protein>
<feature type="transmembrane region" description="Helical" evidence="8">
    <location>
        <begin position="165"/>
        <end position="183"/>
    </location>
</feature>
<feature type="transmembrane region" description="Helical" evidence="8">
    <location>
        <begin position="281"/>
        <end position="312"/>
    </location>
</feature>
<feature type="transmembrane region" description="Helical" evidence="8">
    <location>
        <begin position="236"/>
        <end position="261"/>
    </location>
</feature>
<feature type="transmembrane region" description="Helical" evidence="8">
    <location>
        <begin position="349"/>
        <end position="373"/>
    </location>
</feature>
<feature type="transmembrane region" description="Helical" evidence="8">
    <location>
        <begin position="195"/>
        <end position="215"/>
    </location>
</feature>
<evidence type="ECO:0000256" key="1">
    <source>
        <dbReference type="ARBA" id="ARBA00004141"/>
    </source>
</evidence>
<keyword evidence="6 7" id="KW-0472">Membrane</keyword>
<feature type="transmembrane region" description="Helical" evidence="8">
    <location>
        <begin position="56"/>
        <end position="77"/>
    </location>
</feature>
<keyword evidence="4 8" id="KW-0812">Transmembrane</keyword>
<dbReference type="AlphaFoldDB" id="A0A1H2KX08"/>
<dbReference type="InterPro" id="IPR026030">
    <property type="entry name" value="Pur-cyt_permease_Fcy2/21/22"/>
</dbReference>
<feature type="transmembrane region" description="Helical" evidence="8">
    <location>
        <begin position="394"/>
        <end position="418"/>
    </location>
</feature>
<evidence type="ECO:0000313" key="9">
    <source>
        <dbReference type="EMBL" id="MDS1113374.1"/>
    </source>
</evidence>